<name>E4UAR1_OCEP5</name>
<keyword evidence="1" id="KW-0614">Plasmid</keyword>
<dbReference type="CDD" id="cd09727">
    <property type="entry name" value="Cas6_I-E"/>
    <property type="match status" value="1"/>
</dbReference>
<dbReference type="NCBIfam" id="TIGR01907">
    <property type="entry name" value="casE_Cse3"/>
    <property type="match status" value="1"/>
</dbReference>
<keyword evidence="2" id="KW-1185">Reference proteome</keyword>
<dbReference type="Gene3D" id="3.30.70.1200">
    <property type="entry name" value="Crispr-associated protein, domain 1"/>
    <property type="match status" value="1"/>
</dbReference>
<dbReference type="SUPFAM" id="SSF117987">
    <property type="entry name" value="CRISPR-associated protein"/>
    <property type="match status" value="2"/>
</dbReference>
<dbReference type="AlphaFoldDB" id="E4UAR1"/>
<dbReference type="Proteomes" id="UP000008722">
    <property type="component" value="Plasmid pOCEPR01"/>
</dbReference>
<dbReference type="SMART" id="SM01101">
    <property type="entry name" value="CRISPR_assoc"/>
    <property type="match status" value="1"/>
</dbReference>
<dbReference type="Gene3D" id="3.30.70.1210">
    <property type="entry name" value="Crispr-associated protein, domain 2"/>
    <property type="match status" value="1"/>
</dbReference>
<proteinExistence type="predicted"/>
<evidence type="ECO:0000313" key="2">
    <source>
        <dbReference type="Proteomes" id="UP000008722"/>
    </source>
</evidence>
<accession>E4UAR1</accession>
<geneLocation type="plasmid" evidence="1 2">
    <name>pOCEPR01</name>
</geneLocation>
<evidence type="ECO:0000313" key="1">
    <source>
        <dbReference type="EMBL" id="ADR37696.1"/>
    </source>
</evidence>
<dbReference type="InterPro" id="IPR010179">
    <property type="entry name" value="CRISPR-assoc_prot_Cse3"/>
</dbReference>
<dbReference type="RefSeq" id="WP_013449676.1">
    <property type="nucleotide sequence ID" value="NC_014753.1"/>
</dbReference>
<reference evidence="2" key="1">
    <citation type="submission" date="2010-11" db="EMBL/GenBank/DDBJ databases">
        <title>The complete sequence of plasmid of Oceanithermus profundus DSM 14977.</title>
        <authorList>
            <consortium name="US DOE Joint Genome Institute (JGI-PGF)"/>
            <person name="Lucas S."/>
            <person name="Copeland A."/>
            <person name="Lapidus A."/>
            <person name="Bruce D."/>
            <person name="Goodwin L."/>
            <person name="Pitluck S."/>
            <person name="Kyrpides N."/>
            <person name="Mavromatis K."/>
            <person name="Pagani I."/>
            <person name="Ivanova N."/>
            <person name="Zhang X."/>
            <person name="Brettin T."/>
            <person name="Detter J.C."/>
            <person name="Tapia R."/>
            <person name="Han C."/>
            <person name="Land M."/>
            <person name="Hauser L."/>
            <person name="Markowitz V."/>
            <person name="Cheng J.-F."/>
            <person name="Hugenholtz P."/>
            <person name="Woyke T."/>
            <person name="Wu D."/>
            <person name="Tindall B."/>
            <person name="Faehnrich R."/>
            <person name="Brambilla E."/>
            <person name="Klenk H.-P."/>
            <person name="Eisen J.A."/>
        </authorList>
    </citation>
    <scope>NUCLEOTIDE SEQUENCE [LARGE SCALE GENOMIC DNA]</scope>
    <source>
        <strain evidence="2">DSM 14977 / NBRC 100410 / VKM B-2274 / 506</strain>
        <plasmid evidence="2">Plasmid pOCEPR01</plasmid>
    </source>
</reference>
<dbReference type="OrthoDB" id="9795689at2"/>
<protein>
    <submittedName>
        <fullName evidence="1">CRISPR-associated protein, Cse3 family</fullName>
    </submittedName>
</protein>
<dbReference type="HOGENOM" id="CLU_080982_0_0_0"/>
<dbReference type="KEGG" id="opr:Ocepr_2248"/>
<gene>
    <name evidence="1" type="ordered locus">Ocepr_2248</name>
</gene>
<reference evidence="1 2" key="2">
    <citation type="journal article" date="2011" name="Stand. Genomic Sci.">
        <title>Complete genome sequence of Oceanithermus profundus type strain (506).</title>
        <authorList>
            <person name="Pati A."/>
            <person name="Zhang X."/>
            <person name="Lapidus A."/>
            <person name="Nolan M."/>
            <person name="Lucas S."/>
            <person name="Del Rio T.G."/>
            <person name="Tice H."/>
            <person name="Cheng J.F."/>
            <person name="Tapia R."/>
            <person name="Han C."/>
            <person name="Goodwin L."/>
            <person name="Pitluck S."/>
            <person name="Liolios K."/>
            <person name="Pagani I."/>
            <person name="Ivanova N."/>
            <person name="Mavromatis K."/>
            <person name="Chen A."/>
            <person name="Palaniappan K."/>
            <person name="Hauser L."/>
            <person name="Jeffries C.D."/>
            <person name="Brambilla E.M."/>
            <person name="Rohl A."/>
            <person name="Mwirichia R."/>
            <person name="Rohde M."/>
            <person name="Tindall B.J."/>
            <person name="Sikorski J."/>
            <person name="Wirth R."/>
            <person name="Goker M."/>
            <person name="Woyke T."/>
            <person name="Detter J.C."/>
            <person name="Bristow J."/>
            <person name="Eisen J.A."/>
            <person name="Markowitz V."/>
            <person name="Hugenholtz P."/>
            <person name="Kyrpides N.C."/>
            <person name="Klenk H.P."/>
            <person name="Land M."/>
        </authorList>
    </citation>
    <scope>NUCLEOTIDE SEQUENCE [LARGE SCALE GENOMIC DNA]</scope>
    <source>
        <strain evidence="2">DSM 14977 / NBRC 100410 / VKM B-2274 / 506</strain>
        <plasmid evidence="2">Plasmid pOCEPR01</plasmid>
    </source>
</reference>
<dbReference type="Pfam" id="PF08798">
    <property type="entry name" value="CRISPR_assoc"/>
    <property type="match status" value="1"/>
</dbReference>
<sequence>MSAVYLTKLTLNPYAKEVRRALEDRYALHRIAYSLKGEGREGRLLWRLEPPNGRAGAVILVQTPYTPDLSYVLERGLGHAETRRIELRLTPGSFAFRLEANAVRRHEQRARPLLDPEEQVRWLGERLAPMKLLEVVPVRTVPLEIKKPGGHKYTLHAVLFEGRLEVGRDAVAEAQRMMLEGIGRGRSMGLGMLSLKRARSAGGT</sequence>
<organism evidence="1 2">
    <name type="scientific">Oceanithermus profundus (strain DSM 14977 / NBRC 100410 / VKM B-2274 / 506)</name>
    <dbReference type="NCBI Taxonomy" id="670487"/>
    <lineage>
        <taxon>Bacteria</taxon>
        <taxon>Thermotogati</taxon>
        <taxon>Deinococcota</taxon>
        <taxon>Deinococci</taxon>
        <taxon>Thermales</taxon>
        <taxon>Thermaceae</taxon>
        <taxon>Oceanithermus</taxon>
    </lineage>
</organism>
<dbReference type="EMBL" id="CP002362">
    <property type="protein sequence ID" value="ADR37696.1"/>
    <property type="molecule type" value="Genomic_DNA"/>
</dbReference>